<reference evidence="4" key="1">
    <citation type="submission" date="2023-10" db="EMBL/GenBank/DDBJ databases">
        <authorList>
            <person name="Chen Y."/>
            <person name="Shah S."/>
            <person name="Dougan E. K."/>
            <person name="Thang M."/>
            <person name="Chan C."/>
        </authorList>
    </citation>
    <scope>NUCLEOTIDE SEQUENCE [LARGE SCALE GENOMIC DNA]</scope>
</reference>
<evidence type="ECO:0000256" key="1">
    <source>
        <dbReference type="SAM" id="Coils"/>
    </source>
</evidence>
<accession>A0ABN9Q1T5</accession>
<dbReference type="Proteomes" id="UP001189429">
    <property type="component" value="Unassembled WGS sequence"/>
</dbReference>
<feature type="transmembrane region" description="Helical" evidence="3">
    <location>
        <begin position="266"/>
        <end position="284"/>
    </location>
</feature>
<feature type="transmembrane region" description="Helical" evidence="3">
    <location>
        <begin position="49"/>
        <end position="68"/>
    </location>
</feature>
<evidence type="ECO:0000313" key="5">
    <source>
        <dbReference type="Proteomes" id="UP001189429"/>
    </source>
</evidence>
<sequence>PFWLKLRLNSLHRRAPASARCPVERAETQERLPRTSMELFSLGGDVERALFVAGCAYLFLGACSLLWWGGLSAWSGGPGQWLLQRMVVPLRRARGTLEPGWDEGVNSDVQHAAQELQRRKVALTKALLPYAHCAGVVVIAAMWWGGTLPTSFAQNCSALVNAILVMFLYVFPTVLTRDSADWVYSAMMAVLSATVWPIAVSADTILVHASGTWVIALGFSIGFLKPWLNAIWIFVINMILCLSFAANERNSDGCARADPLRGSLQLLTLSVVIVLCLFAVDKLLHQMTQLELEVQSSRNELAAAQSVLRSVCDVVVEVDDALRLRKDSPELRNLLFLNQRRSLRQEDLRSFLASAEDCAKFDEQMRVATAAGQPSGEPPRLSVAFHVSLKDSARITLEVEVFVVRFLNRENQQSHLVGIREQQSTERTAELLKSKGRMGPLFMSGMLCEGADERGDADELVRSSSSSSAGALEDSKVSAWVDLLSPGWKMTNVTDALQTHMRLTEEEVDFLHIVKHDQRERLIDFAQTVHFHRQDRASPATFGEPIFLRSAYMRRLNLCLCASLELDWCPDPSSTPQDMKEVVRMSLGDISWRSDSRRGPRTRGEPRRSPGVVEPSLRPDAPTRLL</sequence>
<organism evidence="4 5">
    <name type="scientific">Prorocentrum cordatum</name>
    <dbReference type="NCBI Taxonomy" id="2364126"/>
    <lineage>
        <taxon>Eukaryota</taxon>
        <taxon>Sar</taxon>
        <taxon>Alveolata</taxon>
        <taxon>Dinophyceae</taxon>
        <taxon>Prorocentrales</taxon>
        <taxon>Prorocentraceae</taxon>
        <taxon>Prorocentrum</taxon>
    </lineage>
</organism>
<feature type="non-terminal residue" evidence="4">
    <location>
        <position position="1"/>
    </location>
</feature>
<name>A0ABN9Q1T5_9DINO</name>
<feature type="transmembrane region" description="Helical" evidence="3">
    <location>
        <begin position="152"/>
        <end position="170"/>
    </location>
</feature>
<evidence type="ECO:0000256" key="2">
    <source>
        <dbReference type="SAM" id="MobiDB-lite"/>
    </source>
</evidence>
<keyword evidence="3" id="KW-0472">Membrane</keyword>
<feature type="transmembrane region" description="Helical" evidence="3">
    <location>
        <begin position="230"/>
        <end position="246"/>
    </location>
</feature>
<proteinExistence type="predicted"/>
<feature type="coiled-coil region" evidence="1">
    <location>
        <begin position="280"/>
        <end position="307"/>
    </location>
</feature>
<dbReference type="EMBL" id="CAUYUJ010001670">
    <property type="protein sequence ID" value="CAK0797075.1"/>
    <property type="molecule type" value="Genomic_DNA"/>
</dbReference>
<protein>
    <submittedName>
        <fullName evidence="4">Uncharacterized protein</fullName>
    </submittedName>
</protein>
<keyword evidence="5" id="KW-1185">Reference proteome</keyword>
<evidence type="ECO:0000256" key="3">
    <source>
        <dbReference type="SAM" id="Phobius"/>
    </source>
</evidence>
<gene>
    <name evidence="4" type="ORF">PCOR1329_LOCUS6258</name>
</gene>
<evidence type="ECO:0000313" key="4">
    <source>
        <dbReference type="EMBL" id="CAK0797075.1"/>
    </source>
</evidence>
<comment type="caution">
    <text evidence="4">The sequence shown here is derived from an EMBL/GenBank/DDBJ whole genome shotgun (WGS) entry which is preliminary data.</text>
</comment>
<feature type="region of interest" description="Disordered" evidence="2">
    <location>
        <begin position="592"/>
        <end position="626"/>
    </location>
</feature>
<feature type="transmembrane region" description="Helical" evidence="3">
    <location>
        <begin position="205"/>
        <end position="223"/>
    </location>
</feature>
<feature type="transmembrane region" description="Helical" evidence="3">
    <location>
        <begin position="127"/>
        <end position="146"/>
    </location>
</feature>
<keyword evidence="3" id="KW-0812">Transmembrane</keyword>
<keyword evidence="3" id="KW-1133">Transmembrane helix</keyword>
<feature type="compositionally biased region" description="Basic and acidic residues" evidence="2">
    <location>
        <begin position="592"/>
        <end position="608"/>
    </location>
</feature>
<keyword evidence="1" id="KW-0175">Coiled coil</keyword>